<dbReference type="Gene3D" id="3.40.630.190">
    <property type="entry name" value="LCP protein"/>
    <property type="match status" value="1"/>
</dbReference>
<dbReference type="KEGG" id="tpx:Turpa_0806"/>
<dbReference type="InterPro" id="IPR027381">
    <property type="entry name" value="LytR/CpsA/Psr_C"/>
</dbReference>
<sequence length="382" mass="43290">MDALKKIKPLLLIAFAITLAIFATVQVFRFFNRANLEKALNGRDGFSVLFLVTSANDDKKIQVISVAQMFPATQRMGVISFYPAIRIKDNEASLEEIYRNKGVSAVSDALAEFLGDRIPVYVKVRDSVLAQFVDIMGGLDYFLPAADQLKDENLPKGQFVLDGSLVPRLLNPPEKNEYTPAFKLFRYYSLFLNAWNQRSKIWPALKDEKTFAIAVKNVETNAAAYDLYFLAQHFANQKSWVPILLEVPVRRVKDAFYVDKDSAALYFRNLTKQLTQKDHPFINEPPKMEVKNGTHVPNLARTMRAELSRKGVQILEFTNADHNDYDQTVLLGTSGNAFYLESIARIIGVQRSYAAVNRSLFTDLVLVLGKDYNKLKGEDIVR</sequence>
<gene>
    <name evidence="2" type="ordered locus">Turpa_0806</name>
</gene>
<evidence type="ECO:0000313" key="3">
    <source>
        <dbReference type="Proteomes" id="UP000006048"/>
    </source>
</evidence>
<dbReference type="RefSeq" id="WP_014801975.1">
    <property type="nucleotide sequence ID" value="NC_018020.1"/>
</dbReference>
<protein>
    <submittedName>
        <fullName evidence="2">Transcriptional attenuator, LytR family</fullName>
    </submittedName>
</protein>
<dbReference type="STRING" id="869212.Turpa_0806"/>
<evidence type="ECO:0000259" key="1">
    <source>
        <dbReference type="Pfam" id="PF13399"/>
    </source>
</evidence>
<evidence type="ECO:0000313" key="2">
    <source>
        <dbReference type="EMBL" id="AFM11457.1"/>
    </source>
</evidence>
<dbReference type="AlphaFoldDB" id="I4B2F0"/>
<dbReference type="Proteomes" id="UP000006048">
    <property type="component" value="Chromosome"/>
</dbReference>
<dbReference type="HOGENOM" id="CLU_723489_0_0_12"/>
<accession>I4B2F0</accession>
<dbReference type="Pfam" id="PF13399">
    <property type="entry name" value="LytR_C"/>
    <property type="match status" value="1"/>
</dbReference>
<dbReference type="PANTHER" id="PTHR33392:SF6">
    <property type="entry name" value="POLYISOPRENYL-TEICHOIC ACID--PEPTIDOGLYCAN TEICHOIC ACID TRANSFERASE TAGU"/>
    <property type="match status" value="1"/>
</dbReference>
<dbReference type="InterPro" id="IPR050922">
    <property type="entry name" value="LytR/CpsA/Psr_CW_biosynth"/>
</dbReference>
<dbReference type="Gene3D" id="3.30.70.2390">
    <property type="match status" value="1"/>
</dbReference>
<feature type="domain" description="LytR/CpsA/Psr regulator C-terminal" evidence="1">
    <location>
        <begin position="288"/>
        <end position="372"/>
    </location>
</feature>
<reference evidence="2 3" key="1">
    <citation type="submission" date="2012-06" db="EMBL/GenBank/DDBJ databases">
        <title>The complete chromosome of genome of Turneriella parva DSM 21527.</title>
        <authorList>
            <consortium name="US DOE Joint Genome Institute (JGI-PGF)"/>
            <person name="Lucas S."/>
            <person name="Han J."/>
            <person name="Lapidus A."/>
            <person name="Bruce D."/>
            <person name="Goodwin L."/>
            <person name="Pitluck S."/>
            <person name="Peters L."/>
            <person name="Kyrpides N."/>
            <person name="Mavromatis K."/>
            <person name="Ivanova N."/>
            <person name="Mikhailova N."/>
            <person name="Chertkov O."/>
            <person name="Detter J.C."/>
            <person name="Tapia R."/>
            <person name="Han C."/>
            <person name="Land M."/>
            <person name="Hauser L."/>
            <person name="Markowitz V."/>
            <person name="Cheng J.-F."/>
            <person name="Hugenholtz P."/>
            <person name="Woyke T."/>
            <person name="Wu D."/>
            <person name="Gronow S."/>
            <person name="Wellnitz S."/>
            <person name="Brambilla E."/>
            <person name="Klenk H.-P."/>
            <person name="Eisen J.A."/>
        </authorList>
    </citation>
    <scope>NUCLEOTIDE SEQUENCE [LARGE SCALE GENOMIC DNA]</scope>
    <source>
        <strain evidence="3">ATCC BAA-1111 / DSM 21527 / NCTC 11395 / H</strain>
    </source>
</reference>
<dbReference type="EMBL" id="CP002959">
    <property type="protein sequence ID" value="AFM11457.1"/>
    <property type="molecule type" value="Genomic_DNA"/>
</dbReference>
<proteinExistence type="predicted"/>
<dbReference type="OrthoDB" id="362782at2"/>
<name>I4B2F0_TURPD</name>
<dbReference type="PANTHER" id="PTHR33392">
    <property type="entry name" value="POLYISOPRENYL-TEICHOIC ACID--PEPTIDOGLYCAN TEICHOIC ACID TRANSFERASE TAGU"/>
    <property type="match status" value="1"/>
</dbReference>
<keyword evidence="3" id="KW-1185">Reference proteome</keyword>
<organism evidence="2 3">
    <name type="scientific">Turneriella parva (strain ATCC BAA-1111 / DSM 21527 / NCTC 11395 / H)</name>
    <name type="common">Leptospira parva</name>
    <dbReference type="NCBI Taxonomy" id="869212"/>
    <lineage>
        <taxon>Bacteria</taxon>
        <taxon>Pseudomonadati</taxon>
        <taxon>Spirochaetota</taxon>
        <taxon>Spirochaetia</taxon>
        <taxon>Leptospirales</taxon>
        <taxon>Leptospiraceae</taxon>
        <taxon>Turneriella</taxon>
    </lineage>
</organism>